<dbReference type="GO" id="GO:0006260">
    <property type="term" value="P:DNA replication"/>
    <property type="evidence" value="ECO:0007669"/>
    <property type="project" value="TreeGrafter"/>
</dbReference>
<keyword evidence="2" id="KW-0547">Nucleotide-binding</keyword>
<name>A0AB39BVS6_9BACI</name>
<feature type="domain" description="IstB-like ATP-binding" evidence="1">
    <location>
        <begin position="120"/>
        <end position="271"/>
    </location>
</feature>
<dbReference type="GO" id="GO:0005524">
    <property type="term" value="F:ATP binding"/>
    <property type="evidence" value="ECO:0007669"/>
    <property type="project" value="UniProtKB-KW"/>
</dbReference>
<sequence>MKTLSAHLPPTIQAMISDSNIVKISNCQGCHEKITVRRVIIPFGPEKGSEQELTYGCRCEDIRIANDVIKRRKVLERKRIYNLFDRESLMNPDLFEASFETYTPSTESQKTAMDATKHYSETFTKDKPRNLLLTGTYGIGKSHLAAATLKPLIDEGYTSIFISVPKLLTKLKATYNKNSEFSEDSYLQLLEEADCLVLDDLGAEQGSEKAGSWSISKLFEIVEGRIGKHTIYTTNLGGEALQEKVGARNFSRMMQHTKVITMTGPDHRLSQFTQGRGSDEDE</sequence>
<dbReference type="InterPro" id="IPR002611">
    <property type="entry name" value="IstB_ATP-bd"/>
</dbReference>
<dbReference type="PANTHER" id="PTHR30050">
    <property type="entry name" value="CHROMOSOMAL REPLICATION INITIATOR PROTEIN DNAA"/>
    <property type="match status" value="1"/>
</dbReference>
<dbReference type="AlphaFoldDB" id="A0AB39BVS6"/>
<dbReference type="Pfam" id="PF01695">
    <property type="entry name" value="IstB_IS21"/>
    <property type="match status" value="1"/>
</dbReference>
<evidence type="ECO:0000313" key="2">
    <source>
        <dbReference type="EMBL" id="XDI37909.1"/>
    </source>
</evidence>
<keyword evidence="2" id="KW-0067">ATP-binding</keyword>
<protein>
    <submittedName>
        <fullName evidence="2">ATP-binding protein</fullName>
    </submittedName>
</protein>
<accession>A0AB39BVS6</accession>
<dbReference type="RefSeq" id="WP_368505236.1">
    <property type="nucleotide sequence ID" value="NZ_CP162551.1"/>
</dbReference>
<reference evidence="2" key="1">
    <citation type="submission" date="2024-07" db="EMBL/GenBank/DDBJ databases">
        <title>Identification and characteristics of an arsenic-resistant bacterial isolate, which belongs to a novel species.</title>
        <authorList>
            <person name="Juszczyk A."/>
            <person name="Kowalczyk A."/>
            <person name="Was K."/>
            <person name="Kosowicz W."/>
            <person name="Budzyn A."/>
            <person name="Latowski D."/>
        </authorList>
    </citation>
    <scope>NUCLEOTIDE SEQUENCE</scope>
    <source>
        <strain evidence="2">As8PL</strain>
    </source>
</reference>
<dbReference type="Gene3D" id="3.40.50.300">
    <property type="entry name" value="P-loop containing nucleotide triphosphate hydrolases"/>
    <property type="match status" value="1"/>
</dbReference>
<dbReference type="SUPFAM" id="SSF52540">
    <property type="entry name" value="P-loop containing nucleoside triphosphate hydrolases"/>
    <property type="match status" value="1"/>
</dbReference>
<proteinExistence type="predicted"/>
<dbReference type="EMBL" id="CP162551">
    <property type="protein sequence ID" value="XDI37909.1"/>
    <property type="molecule type" value="Genomic_DNA"/>
</dbReference>
<dbReference type="PANTHER" id="PTHR30050:SF4">
    <property type="entry name" value="ATP-BINDING PROTEIN RV3427C IN INSERTION SEQUENCE-RELATED"/>
    <property type="match status" value="1"/>
</dbReference>
<gene>
    <name evidence="2" type="ORF">AB3N04_06230</name>
</gene>
<dbReference type="InterPro" id="IPR027417">
    <property type="entry name" value="P-loop_NTPase"/>
</dbReference>
<evidence type="ECO:0000259" key="1">
    <source>
        <dbReference type="Pfam" id="PF01695"/>
    </source>
</evidence>
<organism evidence="2">
    <name type="scientific">Alkalihalophilus sp. As8PL</name>
    <dbReference type="NCBI Taxonomy" id="3237103"/>
    <lineage>
        <taxon>Bacteria</taxon>
        <taxon>Bacillati</taxon>
        <taxon>Bacillota</taxon>
        <taxon>Bacilli</taxon>
        <taxon>Bacillales</taxon>
        <taxon>Bacillaceae</taxon>
        <taxon>Alkalihalophilus</taxon>
    </lineage>
</organism>